<feature type="compositionally biased region" description="Low complexity" evidence="1">
    <location>
        <begin position="121"/>
        <end position="150"/>
    </location>
</feature>
<name>A0A4P9X425_9FUNG</name>
<proteinExistence type="predicted"/>
<dbReference type="Proteomes" id="UP000274922">
    <property type="component" value="Unassembled WGS sequence"/>
</dbReference>
<evidence type="ECO:0000313" key="3">
    <source>
        <dbReference type="Proteomes" id="UP000274922"/>
    </source>
</evidence>
<reference evidence="3" key="1">
    <citation type="journal article" date="2018" name="Nat. Microbiol.">
        <title>Leveraging single-cell genomics to expand the fungal tree of life.</title>
        <authorList>
            <person name="Ahrendt S.R."/>
            <person name="Quandt C.A."/>
            <person name="Ciobanu D."/>
            <person name="Clum A."/>
            <person name="Salamov A."/>
            <person name="Andreopoulos B."/>
            <person name="Cheng J.F."/>
            <person name="Woyke T."/>
            <person name="Pelin A."/>
            <person name="Henrissat B."/>
            <person name="Reynolds N.K."/>
            <person name="Benny G.L."/>
            <person name="Smith M.E."/>
            <person name="James T.Y."/>
            <person name="Grigoriev I.V."/>
        </authorList>
    </citation>
    <scope>NUCLEOTIDE SEQUENCE [LARGE SCALE GENOMIC DNA]</scope>
    <source>
        <strain evidence="3">ATCC 52028</strain>
    </source>
</reference>
<gene>
    <name evidence="2" type="ORF">CXG81DRAFT_27460</name>
</gene>
<protein>
    <submittedName>
        <fullName evidence="2">Uncharacterized protein</fullName>
    </submittedName>
</protein>
<accession>A0A4P9X425</accession>
<dbReference type="EMBL" id="ML014255">
    <property type="protein sequence ID" value="RKO99805.1"/>
    <property type="molecule type" value="Genomic_DNA"/>
</dbReference>
<evidence type="ECO:0000313" key="2">
    <source>
        <dbReference type="EMBL" id="RKO99805.1"/>
    </source>
</evidence>
<dbReference type="AlphaFoldDB" id="A0A4P9X425"/>
<sequence>MGREAGYTDGFLLGVDKGFAIHRDLQRQAAYAAMCRLWLATPAGAARFAPGPAPAPSFSAAVAPAASARQRRLLRSLDHVEALLSAAASPRDGPQASLTDATRRLADKCKVLQSLLRAPTSSSGSSGVESRRAAAGSSPLTPTAAATPASSAPPSPPGEHLTDEMLAF</sequence>
<evidence type="ECO:0000256" key="1">
    <source>
        <dbReference type="SAM" id="MobiDB-lite"/>
    </source>
</evidence>
<organism evidence="2 3">
    <name type="scientific">Caulochytrium protostelioides</name>
    <dbReference type="NCBI Taxonomy" id="1555241"/>
    <lineage>
        <taxon>Eukaryota</taxon>
        <taxon>Fungi</taxon>
        <taxon>Fungi incertae sedis</taxon>
        <taxon>Chytridiomycota</taxon>
        <taxon>Chytridiomycota incertae sedis</taxon>
        <taxon>Chytridiomycetes</taxon>
        <taxon>Caulochytriales</taxon>
        <taxon>Caulochytriaceae</taxon>
        <taxon>Caulochytrium</taxon>
    </lineage>
</organism>
<keyword evidence="3" id="KW-1185">Reference proteome</keyword>
<feature type="region of interest" description="Disordered" evidence="1">
    <location>
        <begin position="117"/>
        <end position="168"/>
    </location>
</feature>